<sequence length="95" mass="10961">MKGKFMSTNSDGGWLLQDLGFGQEGKPDYIEEPLCKRAWCTLNPSVLNVHQMVWLGRLECECRPRYRPRYLIKVKNHENRPKTALALLQKGTLVS</sequence>
<evidence type="ECO:0000313" key="1">
    <source>
        <dbReference type="EMBL" id="GBN23060.1"/>
    </source>
</evidence>
<dbReference type="EMBL" id="BGPR01006941">
    <property type="protein sequence ID" value="GBN23060.1"/>
    <property type="molecule type" value="Genomic_DNA"/>
</dbReference>
<keyword evidence="2" id="KW-1185">Reference proteome</keyword>
<evidence type="ECO:0000313" key="2">
    <source>
        <dbReference type="Proteomes" id="UP000499080"/>
    </source>
</evidence>
<reference evidence="1 2" key="1">
    <citation type="journal article" date="2019" name="Sci. Rep.">
        <title>Orb-weaving spider Araneus ventricosus genome elucidates the spidroin gene catalogue.</title>
        <authorList>
            <person name="Kono N."/>
            <person name="Nakamura H."/>
            <person name="Ohtoshi R."/>
            <person name="Moran D.A.P."/>
            <person name="Shinohara A."/>
            <person name="Yoshida Y."/>
            <person name="Fujiwara M."/>
            <person name="Mori M."/>
            <person name="Tomita M."/>
            <person name="Arakawa K."/>
        </authorList>
    </citation>
    <scope>NUCLEOTIDE SEQUENCE [LARGE SCALE GENOMIC DNA]</scope>
</reference>
<protein>
    <submittedName>
        <fullName evidence="1">Uncharacterized protein</fullName>
    </submittedName>
</protein>
<organism evidence="1 2">
    <name type="scientific">Araneus ventricosus</name>
    <name type="common">Orbweaver spider</name>
    <name type="synonym">Epeira ventricosa</name>
    <dbReference type="NCBI Taxonomy" id="182803"/>
    <lineage>
        <taxon>Eukaryota</taxon>
        <taxon>Metazoa</taxon>
        <taxon>Ecdysozoa</taxon>
        <taxon>Arthropoda</taxon>
        <taxon>Chelicerata</taxon>
        <taxon>Arachnida</taxon>
        <taxon>Araneae</taxon>
        <taxon>Araneomorphae</taxon>
        <taxon>Entelegynae</taxon>
        <taxon>Araneoidea</taxon>
        <taxon>Araneidae</taxon>
        <taxon>Araneus</taxon>
    </lineage>
</organism>
<gene>
    <name evidence="1" type="ORF">AVEN_191386_1</name>
</gene>
<dbReference type="Proteomes" id="UP000499080">
    <property type="component" value="Unassembled WGS sequence"/>
</dbReference>
<accession>A0A4Y2M9K6</accession>
<proteinExistence type="predicted"/>
<name>A0A4Y2M9K6_ARAVE</name>
<comment type="caution">
    <text evidence="1">The sequence shown here is derived from an EMBL/GenBank/DDBJ whole genome shotgun (WGS) entry which is preliminary data.</text>
</comment>
<dbReference type="AlphaFoldDB" id="A0A4Y2M9K6"/>